<dbReference type="Proteomes" id="UP000583929">
    <property type="component" value="Unassembled WGS sequence"/>
</dbReference>
<dbReference type="InterPro" id="IPR006093">
    <property type="entry name" value="Oxy_OxRdtase_FAD_BS"/>
</dbReference>
<dbReference type="InterPro" id="IPR016166">
    <property type="entry name" value="FAD-bd_PCMH"/>
</dbReference>
<dbReference type="GO" id="GO:1901696">
    <property type="term" value="P:cannabinoid biosynthetic process"/>
    <property type="evidence" value="ECO:0007669"/>
    <property type="project" value="UniProtKB-ARBA"/>
</dbReference>
<organism evidence="10 11">
    <name type="scientific">Cannabis sativa</name>
    <name type="common">Hemp</name>
    <name type="synonym">Marijuana</name>
    <dbReference type="NCBI Taxonomy" id="3483"/>
    <lineage>
        <taxon>Eukaryota</taxon>
        <taxon>Viridiplantae</taxon>
        <taxon>Streptophyta</taxon>
        <taxon>Embryophyta</taxon>
        <taxon>Tracheophyta</taxon>
        <taxon>Spermatophyta</taxon>
        <taxon>Magnoliopsida</taxon>
        <taxon>eudicotyledons</taxon>
        <taxon>Gunneridae</taxon>
        <taxon>Pentapetalae</taxon>
        <taxon>rosids</taxon>
        <taxon>fabids</taxon>
        <taxon>Rosales</taxon>
        <taxon>Cannabaceae</taxon>
        <taxon>Cannabis</taxon>
    </lineage>
</organism>
<keyword evidence="11" id="KW-1185">Reference proteome</keyword>
<dbReference type="Gene3D" id="3.40.462.20">
    <property type="match status" value="3"/>
</dbReference>
<evidence type="ECO:0000256" key="2">
    <source>
        <dbReference type="ARBA" id="ARBA00005466"/>
    </source>
</evidence>
<dbReference type="GO" id="GO:0016491">
    <property type="term" value="F:oxidoreductase activity"/>
    <property type="evidence" value="ECO:0007669"/>
    <property type="project" value="UniProtKB-KW"/>
</dbReference>
<dbReference type="FunFam" id="3.30.43.10:FF:000004">
    <property type="entry name" value="Berberine bridge enzyme-like 15"/>
    <property type="match status" value="3"/>
</dbReference>
<feature type="domain" description="FAD-binding PCMH-type" evidence="9">
    <location>
        <begin position="1368"/>
        <end position="1542"/>
    </location>
</feature>
<accession>A0A7J6G9H6</accession>
<evidence type="ECO:0000256" key="6">
    <source>
        <dbReference type="ARBA" id="ARBA00023002"/>
    </source>
</evidence>
<evidence type="ECO:0000313" key="10">
    <source>
        <dbReference type="EMBL" id="KAF4379527.1"/>
    </source>
</evidence>
<evidence type="ECO:0000256" key="3">
    <source>
        <dbReference type="ARBA" id="ARBA00022630"/>
    </source>
</evidence>
<dbReference type="SUPFAM" id="SSF56176">
    <property type="entry name" value="FAD-binding/transporter-associated domain-like"/>
    <property type="match status" value="3"/>
</dbReference>
<dbReference type="InterPro" id="IPR012951">
    <property type="entry name" value="BBE"/>
</dbReference>
<evidence type="ECO:0000256" key="8">
    <source>
        <dbReference type="ARBA" id="ARBA00023180"/>
    </source>
</evidence>
<dbReference type="PROSITE" id="PS51387">
    <property type="entry name" value="FAD_PCMH"/>
    <property type="match status" value="3"/>
</dbReference>
<keyword evidence="4" id="KW-0732">Signal</keyword>
<evidence type="ECO:0000313" key="11">
    <source>
        <dbReference type="Proteomes" id="UP000583929"/>
    </source>
</evidence>
<dbReference type="Gene3D" id="3.30.43.10">
    <property type="entry name" value="Uridine Diphospho-n-acetylenolpyruvylglucosamine Reductase, domain 2"/>
    <property type="match status" value="3"/>
</dbReference>
<dbReference type="Pfam" id="PF01565">
    <property type="entry name" value="FAD_binding_4"/>
    <property type="match status" value="3"/>
</dbReference>
<sequence>MAFPVHQTQKSFLQCLSTYSPTSPLPISSVTFFPDDPSYPSVLNSYIRNLIFMLPTSPKPEFIVAPTHVSHIQAAIVCCKIHGLQVRIRSGGHDYDGLSYVSNDPFVIIDMFNLRNITVSTEDETAWVESGATIGELYYRIAEKSKIHGFPAGVCPTVGVGGHFSGGGYGNLMRKHGLTVDNIIDAVIVDVNGRILNRADMGEDLFWAIRGGGGASFGVIVSWKIKLVSVPEKVTVFRVVRTLEEGATDMVLQWQDVADQLLHEMFIRVVLMPVNKKTQKTVKAKFVALFLGNKEQIGVLMEKKFPKLGLKPEDYIEMSWIESVLFWSNYPIGTSMNVLLERQPKSEKFLKKKSDYVQEPIQRDALEGLWKKMIELKKPALTFNPYGGKMSEISELETPFPHRAGNKYKIQYSVQWKEEDSESLDQNIDRIRKLYDHMTPYVSKSPRCSYLNYRDVDLGTNGVGYNANYSQASTWGTKYFKGNFDRWLEEDEEGVGLACPPPNYHMEIIKMIPLTLIFVLLNIFYSSSLLAGSTPANESYYLPFLQCMQNSTKSIKVKDIIYNEANPSYTSVLRAYIRNSRFNTSSTLKPSLIITPATESDVAAAVLCTKATSLRLKTRSGGHDYAGVSYTSTVPFVILDMFQLRSVTVDVADQSAWVQAGATLGELYYNIWNKSKVLGFPAGICPTVGAGGHISGGGYGNMIRKYGLASDYVIDAKIVDAKGNILDRKQMGEDLFWAIRGGGGASFGVILSYKIKLVQVPETVTVFNAERSLENKNDSMTDFVVQWQKVAPTTDEGLFMRMLVQPSTSTVTKGEKTMKVTIVAQYLGNADTLISVMGKEFPLLGLKKEDCKELSWINSVLWWLKLKNDTATPEVLLDRNVNSAIFGIRKSDYVQKEISATVLESIWKKMTPGKVGLVFNPYGGKMNKVPSTETPFPHRAGNLFKVQYSVGWKEDEAQAESKYLEEIRSLYSFMTPYVSQNPRSAFLNYRDLDIGINNFGKNSYEEGKVYGVKYFGNNFDRLVKVKSAVDPENFFKSEQRLICHRFSGRFGLDFSVKRFSGRSISQIHFSVKSNFIFSSISMAQIHLVCCPLLALDSSLYNPERAEVLLFCFRRMNGVMRNRLMILCFEMCDEKFGVISIPIPCSNEEEFILGEWNESVVMFMTIHKSTNVILNTKFEYPNATFLMIIRLFSPGHPFDNTTSAGILEYEFANPNLTIPWQKLQLMNPSVLHDQNDTSFATKFSNKLRSLANSQFPTNNRGRRLGVQTLFRCPVRQTMCLKFGSGPCPSVELTLRLWRSSSSMEEGWFNVDLKGMRATSDSLYTTFLNCLENHTQLSDRVSDSVYSQSNSSYNSVLQNYIRNALYNTSSTNKPLLIVTATHVSHVQATVLCTKQIGLQLKTRSGGHDYAGRSYVSDEKFVILDLFQLRSISVNVADQTVLVQAGATLGELYYRVWEKSKVLGFPAGICPTVGAGGHITGGGYGNMIRKYGLAVDYVLDAQIVNVNGEILDRKSMGEDLFWAIRGGGAGSFGVVLSYTLKLVPVPETVTVFRVEKILDQGQNVTDVVSQWQQVAPTTDDNLFMRMLVQPISSKVKKGTKTIRISIITEYLGNANELVSLLGKEFPLLGLKKKDCMEMSWIDSVLWWANFDVGTSPNVLLDRNLNKASFGLRKSDYVQTPISKDGLEWIWKKMIELGKTGFVFNPYGGKMNEFSPSETPFPHRAGNLFKIQYSVNWNDPSVELQKNYTTEVRRLFSYMTPFVSKNPRSAFLNYRDLDIGVNNFVKDSYEQGKVYGVKYFGENFDRLVKVKTAVDPQNFFRSEQSIPTFPSKD</sequence>
<comment type="similarity">
    <text evidence="2">Belongs to the oxygen-dependent FAD-linked oxidoreductase family.</text>
</comment>
<dbReference type="InterPro" id="IPR006094">
    <property type="entry name" value="Oxid_FAD_bind_N"/>
</dbReference>
<reference evidence="10 11" key="1">
    <citation type="journal article" date="2020" name="bioRxiv">
        <title>Sequence and annotation of 42 cannabis genomes reveals extensive copy number variation in cannabinoid synthesis and pathogen resistance genes.</title>
        <authorList>
            <person name="Mckernan K.J."/>
            <person name="Helbert Y."/>
            <person name="Kane L.T."/>
            <person name="Ebling H."/>
            <person name="Zhang L."/>
            <person name="Liu B."/>
            <person name="Eaton Z."/>
            <person name="Mclaughlin S."/>
            <person name="Kingan S."/>
            <person name="Baybayan P."/>
            <person name="Concepcion G."/>
            <person name="Jordan M."/>
            <person name="Riva A."/>
            <person name="Barbazuk W."/>
            <person name="Harkins T."/>
        </authorList>
    </citation>
    <scope>NUCLEOTIDE SEQUENCE [LARGE SCALE GENOMIC DNA]</scope>
    <source>
        <strain evidence="11">cv. Jamaican Lion 4</strain>
        <tissue evidence="10">Leaf</tissue>
    </source>
</reference>
<dbReference type="InterPro" id="IPR016167">
    <property type="entry name" value="FAD-bd_PCMH_sub1"/>
</dbReference>
<feature type="domain" description="FAD-binding PCMH-type" evidence="9">
    <location>
        <begin position="586"/>
        <end position="760"/>
    </location>
</feature>
<dbReference type="PROSITE" id="PS00862">
    <property type="entry name" value="OX2_COVAL_FAD"/>
    <property type="match status" value="1"/>
</dbReference>
<gene>
    <name evidence="10" type="ORF">G4B88_028769</name>
</gene>
<proteinExistence type="inferred from homology"/>
<keyword evidence="8" id="KW-0325">Glycoprotein</keyword>
<dbReference type="InterPro" id="IPR016169">
    <property type="entry name" value="FAD-bd_PCMH_sub2"/>
</dbReference>
<evidence type="ECO:0000256" key="1">
    <source>
        <dbReference type="ARBA" id="ARBA00001974"/>
    </source>
</evidence>
<keyword evidence="6" id="KW-0560">Oxidoreductase</keyword>
<dbReference type="PANTHER" id="PTHR32448">
    <property type="entry name" value="OS08G0158400 PROTEIN"/>
    <property type="match status" value="1"/>
</dbReference>
<protein>
    <recommendedName>
        <fullName evidence="9">FAD-binding PCMH-type domain-containing protein</fullName>
    </recommendedName>
</protein>
<dbReference type="GO" id="GO:0071949">
    <property type="term" value="F:FAD binding"/>
    <property type="evidence" value="ECO:0007669"/>
    <property type="project" value="InterPro"/>
</dbReference>
<comment type="cofactor">
    <cofactor evidence="1">
        <name>FAD</name>
        <dbReference type="ChEBI" id="CHEBI:57692"/>
    </cofactor>
</comment>
<dbReference type="Pfam" id="PF08031">
    <property type="entry name" value="BBE"/>
    <property type="match status" value="3"/>
</dbReference>
<keyword evidence="3" id="KW-0285">Flavoprotein</keyword>
<dbReference type="EMBL" id="JAATIQ010000127">
    <property type="protein sequence ID" value="KAF4379527.1"/>
    <property type="molecule type" value="Genomic_DNA"/>
</dbReference>
<evidence type="ECO:0000256" key="7">
    <source>
        <dbReference type="ARBA" id="ARBA00023157"/>
    </source>
</evidence>
<feature type="domain" description="FAD-binding PCMH-type" evidence="9">
    <location>
        <begin position="56"/>
        <end position="230"/>
    </location>
</feature>
<comment type="caution">
    <text evidence="10">The sequence shown here is derived from an EMBL/GenBank/DDBJ whole genome shotgun (WGS) entry which is preliminary data.</text>
</comment>
<dbReference type="InterPro" id="IPR036318">
    <property type="entry name" value="FAD-bd_PCMH-like_sf"/>
</dbReference>
<evidence type="ECO:0000256" key="4">
    <source>
        <dbReference type="ARBA" id="ARBA00022729"/>
    </source>
</evidence>
<dbReference type="Gene3D" id="3.30.465.10">
    <property type="match status" value="3"/>
</dbReference>
<name>A0A7J6G9H6_CANSA</name>
<evidence type="ECO:0000259" key="9">
    <source>
        <dbReference type="PROSITE" id="PS51387"/>
    </source>
</evidence>
<evidence type="ECO:0000256" key="5">
    <source>
        <dbReference type="ARBA" id="ARBA00022827"/>
    </source>
</evidence>
<keyword evidence="7" id="KW-1015">Disulfide bond</keyword>
<keyword evidence="5" id="KW-0274">FAD</keyword>